<evidence type="ECO:0000256" key="2">
    <source>
        <dbReference type="ARBA" id="ARBA00022763"/>
    </source>
</evidence>
<feature type="domain" description="Uracil-DNA glycosylase-like" evidence="7">
    <location>
        <begin position="32"/>
        <end position="193"/>
    </location>
</feature>
<keyword evidence="9" id="KW-1185">Reference proteome</keyword>
<dbReference type="SUPFAM" id="SSF52141">
    <property type="entry name" value="Uracil-DNA glycosylase-like"/>
    <property type="match status" value="1"/>
</dbReference>
<keyword evidence="4 6" id="KW-0234">DNA repair</keyword>
<evidence type="ECO:0000259" key="7">
    <source>
        <dbReference type="SMART" id="SM00986"/>
    </source>
</evidence>
<dbReference type="InterPro" id="IPR036895">
    <property type="entry name" value="Uracil-DNA_glycosylase-like_sf"/>
</dbReference>
<dbReference type="PROSITE" id="PS00130">
    <property type="entry name" value="U_DNA_GLYCOSYLASE"/>
    <property type="match status" value="1"/>
</dbReference>
<keyword evidence="2 6" id="KW-0227">DNA damage</keyword>
<dbReference type="Pfam" id="PF03167">
    <property type="entry name" value="UDG"/>
    <property type="match status" value="1"/>
</dbReference>
<proteinExistence type="inferred from homology"/>
<evidence type="ECO:0000256" key="1">
    <source>
        <dbReference type="ARBA" id="ARBA00008184"/>
    </source>
</evidence>
<reference evidence="9" key="1">
    <citation type="submission" date="2013-02" db="EMBL/GenBank/DDBJ databases">
        <authorList>
            <consortium name="The Broad Institute Genome Sequencing Platform"/>
            <person name="Cuomo C."/>
            <person name="Becnel J."/>
            <person name="Sanscrainte N."/>
            <person name="Walker B."/>
            <person name="Young S.K."/>
            <person name="Zeng Q."/>
            <person name="Gargeya S."/>
            <person name="Fitzgerald M."/>
            <person name="Haas B."/>
            <person name="Abouelleil A."/>
            <person name="Alvarado L."/>
            <person name="Arachchi H.M."/>
            <person name="Berlin A.M."/>
            <person name="Chapman S.B."/>
            <person name="Dewar J."/>
            <person name="Goldberg J."/>
            <person name="Griggs A."/>
            <person name="Gujja S."/>
            <person name="Hansen M."/>
            <person name="Howarth C."/>
            <person name="Imamovic A."/>
            <person name="Larimer J."/>
            <person name="McCowan C."/>
            <person name="Murphy C."/>
            <person name="Neiman D."/>
            <person name="Pearson M."/>
            <person name="Priest M."/>
            <person name="Roberts A."/>
            <person name="Saif S."/>
            <person name="Shea T."/>
            <person name="Sisk P."/>
            <person name="Sykes S."/>
            <person name="Wortman J."/>
            <person name="Nusbaum C."/>
            <person name="Birren B."/>
        </authorList>
    </citation>
    <scope>NUCLEOTIDE SEQUENCE [LARGE SCALE GENOMIC DNA]</scope>
    <source>
        <strain evidence="9">PRA339</strain>
    </source>
</reference>
<dbReference type="NCBIfam" id="NF003589">
    <property type="entry name" value="PRK05254.1-2"/>
    <property type="match status" value="1"/>
</dbReference>
<dbReference type="GO" id="GO:0005739">
    <property type="term" value="C:mitochondrion"/>
    <property type="evidence" value="ECO:0007669"/>
    <property type="project" value="EnsemblFungi"/>
</dbReference>
<accession>A0A059F4C1</accession>
<feature type="active site" description="Proton acceptor" evidence="5">
    <location>
        <position position="47"/>
    </location>
</feature>
<dbReference type="InterPro" id="IPR002043">
    <property type="entry name" value="UDG_fam1"/>
</dbReference>
<sequence length="205" mass="23532">EEFNKKYFLKIKEFLHTSEFYPPLNSIFKFTFSFHFTQTKVVILGQDPYHNKGQATGIAFSVPRSFPIPPSLVNIYNEISNSFNDFLKPKHGDLSKWSEQNVLLLNTSLTVKPNTPSSHSKIGWEIFTNKILQLINDKCNNVVFMLWGNHAIGKKGMIDSSKHLILCTTHPSPFSARKGFLGCNHFKLANEYLIKNNIEPINWNL</sequence>
<evidence type="ECO:0000256" key="6">
    <source>
        <dbReference type="RuleBase" id="RU003780"/>
    </source>
</evidence>
<dbReference type="Proteomes" id="UP000030655">
    <property type="component" value="Unassembled WGS sequence"/>
</dbReference>
<gene>
    <name evidence="8" type="ORF">H312_00720</name>
</gene>
<dbReference type="NCBIfam" id="NF003588">
    <property type="entry name" value="PRK05254.1-1"/>
    <property type="match status" value="1"/>
</dbReference>
<dbReference type="NCBIfam" id="NF003592">
    <property type="entry name" value="PRK05254.1-5"/>
    <property type="match status" value="1"/>
</dbReference>
<comment type="similarity">
    <text evidence="1 6">Belongs to the uracil-DNA glycosylase (UDG) superfamily. UNG family.</text>
</comment>
<dbReference type="PANTHER" id="PTHR11264:SF0">
    <property type="entry name" value="URACIL-DNA GLYCOSYLASE"/>
    <property type="match status" value="1"/>
</dbReference>
<comment type="function">
    <text evidence="6">Excises uracil residues from the DNA which can arise as a result of misincorporation of dUMP residues by DNA polymerase or due to deamination of cytosine.</text>
</comment>
<feature type="non-terminal residue" evidence="8">
    <location>
        <position position="1"/>
    </location>
</feature>
<dbReference type="InterPro" id="IPR005122">
    <property type="entry name" value="Uracil-DNA_glycosylase-like"/>
</dbReference>
<evidence type="ECO:0000256" key="4">
    <source>
        <dbReference type="ARBA" id="ARBA00023204"/>
    </source>
</evidence>
<dbReference type="HAMAP" id="MF_00148">
    <property type="entry name" value="UDG"/>
    <property type="match status" value="1"/>
</dbReference>
<evidence type="ECO:0000256" key="3">
    <source>
        <dbReference type="ARBA" id="ARBA00022801"/>
    </source>
</evidence>
<dbReference type="InterPro" id="IPR018085">
    <property type="entry name" value="Ura-DNA_Glyclase_AS"/>
</dbReference>
<dbReference type="AlphaFoldDB" id="A0A059F4C1"/>
<dbReference type="Gene3D" id="3.40.470.10">
    <property type="entry name" value="Uracil-DNA glycosylase-like domain"/>
    <property type="match status" value="1"/>
</dbReference>
<dbReference type="VEuPathDB" id="MicrosporidiaDB:H312_00720"/>
<dbReference type="SMART" id="SM00986">
    <property type="entry name" value="UDG"/>
    <property type="match status" value="1"/>
</dbReference>
<dbReference type="GO" id="GO:0005634">
    <property type="term" value="C:nucleus"/>
    <property type="evidence" value="ECO:0007669"/>
    <property type="project" value="EnsemblFungi"/>
</dbReference>
<dbReference type="SMART" id="SM00987">
    <property type="entry name" value="UreE_C"/>
    <property type="match status" value="1"/>
</dbReference>
<protein>
    <recommendedName>
        <fullName evidence="6">Uracil-DNA glycosylase</fullName>
        <ecNumber evidence="6">3.2.2.27</ecNumber>
    </recommendedName>
</protein>
<organism evidence="8 9">
    <name type="scientific">Anncaliia algerae PRA339</name>
    <dbReference type="NCBI Taxonomy" id="1288291"/>
    <lineage>
        <taxon>Eukaryota</taxon>
        <taxon>Fungi</taxon>
        <taxon>Fungi incertae sedis</taxon>
        <taxon>Microsporidia</taxon>
        <taxon>Tubulinosematoidea</taxon>
        <taxon>Tubulinosematidae</taxon>
        <taxon>Anncaliia</taxon>
    </lineage>
</organism>
<dbReference type="NCBIfam" id="TIGR00628">
    <property type="entry name" value="ung"/>
    <property type="match status" value="1"/>
</dbReference>
<dbReference type="CDD" id="cd10027">
    <property type="entry name" value="UDG-F1-like"/>
    <property type="match status" value="1"/>
</dbReference>
<evidence type="ECO:0000313" key="8">
    <source>
        <dbReference type="EMBL" id="KCZ81821.1"/>
    </source>
</evidence>
<reference evidence="8 9" key="2">
    <citation type="submission" date="2014-03" db="EMBL/GenBank/DDBJ databases">
        <title>The Genome Sequence of Anncaliia algerae insect isolate PRA339.</title>
        <authorList>
            <consortium name="The Broad Institute Genome Sequencing Platform"/>
            <consortium name="The Broad Institute Genome Sequencing Center for Infectious Disease"/>
            <person name="Cuomo C."/>
            <person name="Becnel J."/>
            <person name="Sanscrainte N."/>
            <person name="Walker B."/>
            <person name="Young S.K."/>
            <person name="Zeng Q."/>
            <person name="Gargeya S."/>
            <person name="Fitzgerald M."/>
            <person name="Haas B."/>
            <person name="Abouelleil A."/>
            <person name="Alvarado L."/>
            <person name="Arachchi H.M."/>
            <person name="Berlin A.M."/>
            <person name="Chapman S.B."/>
            <person name="Dewar J."/>
            <person name="Goldberg J."/>
            <person name="Griggs A."/>
            <person name="Gujja S."/>
            <person name="Hansen M."/>
            <person name="Howarth C."/>
            <person name="Imamovic A."/>
            <person name="Larimer J."/>
            <person name="McCowan C."/>
            <person name="Murphy C."/>
            <person name="Neiman D."/>
            <person name="Pearson M."/>
            <person name="Priest M."/>
            <person name="Roberts A."/>
            <person name="Saif S."/>
            <person name="Shea T."/>
            <person name="Sisk P."/>
            <person name="Sykes S."/>
            <person name="Wortman J."/>
            <person name="Nusbaum C."/>
            <person name="Birren B."/>
        </authorList>
    </citation>
    <scope>NUCLEOTIDE SEQUENCE [LARGE SCALE GENOMIC DNA]</scope>
    <source>
        <strain evidence="8 9">PRA339</strain>
    </source>
</reference>
<comment type="catalytic activity">
    <reaction evidence="6">
        <text>Hydrolyzes single-stranded DNA or mismatched double-stranded DNA and polynucleotides, releasing free uracil.</text>
        <dbReference type="EC" id="3.2.2.27"/>
    </reaction>
</comment>
<dbReference type="GO" id="GO:0004844">
    <property type="term" value="F:uracil DNA N-glycosylase activity"/>
    <property type="evidence" value="ECO:0007669"/>
    <property type="project" value="UniProtKB-UniRule"/>
</dbReference>
<dbReference type="PANTHER" id="PTHR11264">
    <property type="entry name" value="URACIL-DNA GLYCOSYLASE"/>
    <property type="match status" value="1"/>
</dbReference>
<evidence type="ECO:0000313" key="9">
    <source>
        <dbReference type="Proteomes" id="UP000030655"/>
    </source>
</evidence>
<dbReference type="OrthoDB" id="10031947at2759"/>
<name>A0A059F4C1_9MICR</name>
<keyword evidence="3 6" id="KW-0378">Hydrolase</keyword>
<dbReference type="GO" id="GO:0097510">
    <property type="term" value="P:base-excision repair, AP site formation via deaminated base removal"/>
    <property type="evidence" value="ECO:0007669"/>
    <property type="project" value="TreeGrafter"/>
</dbReference>
<evidence type="ECO:0000256" key="5">
    <source>
        <dbReference type="PROSITE-ProRule" id="PRU10072"/>
    </source>
</evidence>
<dbReference type="HOGENOM" id="CLU_032162_3_0_1"/>
<dbReference type="EMBL" id="KK365136">
    <property type="protein sequence ID" value="KCZ81821.1"/>
    <property type="molecule type" value="Genomic_DNA"/>
</dbReference>
<dbReference type="STRING" id="1288291.A0A059F4C1"/>
<dbReference type="EC" id="3.2.2.27" evidence="6"/>